<dbReference type="GO" id="GO:0008270">
    <property type="term" value="F:zinc ion binding"/>
    <property type="evidence" value="ECO:0007669"/>
    <property type="project" value="InterPro"/>
</dbReference>
<dbReference type="PANTHER" id="PTHR13318:SF105">
    <property type="entry name" value="F-BOX_LRR-REPEAT PROTEIN 3"/>
    <property type="match status" value="1"/>
</dbReference>
<evidence type="ECO:0000259" key="2">
    <source>
        <dbReference type="Pfam" id="PF23550"/>
    </source>
</evidence>
<dbReference type="PANTHER" id="PTHR13318">
    <property type="entry name" value="PARTNER OF PAIRED, ISOFORM B-RELATED"/>
    <property type="match status" value="1"/>
</dbReference>
<dbReference type="InterPro" id="IPR056451">
    <property type="entry name" value="Znf_Tbcl_Rhp7"/>
</dbReference>
<protein>
    <recommendedName>
        <fullName evidence="2">DNA repair protein rhp7 treble clef domain-containing protein</fullName>
    </recommendedName>
</protein>
<feature type="compositionally biased region" description="Acidic residues" evidence="1">
    <location>
        <begin position="111"/>
        <end position="130"/>
    </location>
</feature>
<dbReference type="InterPro" id="IPR006553">
    <property type="entry name" value="Leu-rich_rpt_Cys-con_subtyp"/>
</dbReference>
<dbReference type="Proteomes" id="UP001365542">
    <property type="component" value="Unassembled WGS sequence"/>
</dbReference>
<dbReference type="Gene3D" id="3.80.10.10">
    <property type="entry name" value="Ribonuclease Inhibitor"/>
    <property type="match status" value="2"/>
</dbReference>
<evidence type="ECO:0000313" key="3">
    <source>
        <dbReference type="EMBL" id="KAK6529141.1"/>
    </source>
</evidence>
<evidence type="ECO:0000256" key="1">
    <source>
        <dbReference type="SAM" id="MobiDB-lite"/>
    </source>
</evidence>
<organism evidence="3 4">
    <name type="scientific">Orbilia ellipsospora</name>
    <dbReference type="NCBI Taxonomy" id="2528407"/>
    <lineage>
        <taxon>Eukaryota</taxon>
        <taxon>Fungi</taxon>
        <taxon>Dikarya</taxon>
        <taxon>Ascomycota</taxon>
        <taxon>Pezizomycotina</taxon>
        <taxon>Orbiliomycetes</taxon>
        <taxon>Orbiliales</taxon>
        <taxon>Orbiliaceae</taxon>
        <taxon>Orbilia</taxon>
    </lineage>
</organism>
<dbReference type="AlphaFoldDB" id="A0AAV9WXU2"/>
<dbReference type="SMART" id="SM00367">
    <property type="entry name" value="LRR_CC"/>
    <property type="match status" value="6"/>
</dbReference>
<feature type="region of interest" description="Disordered" evidence="1">
    <location>
        <begin position="27"/>
        <end position="216"/>
    </location>
</feature>
<dbReference type="SUPFAM" id="SSF52047">
    <property type="entry name" value="RNI-like"/>
    <property type="match status" value="1"/>
</dbReference>
<dbReference type="EMBL" id="JAVHJO010000014">
    <property type="protein sequence ID" value="KAK6529141.1"/>
    <property type="molecule type" value="Genomic_DNA"/>
</dbReference>
<dbReference type="InterPro" id="IPR032675">
    <property type="entry name" value="LRR_dom_sf"/>
</dbReference>
<dbReference type="GO" id="GO:0019005">
    <property type="term" value="C:SCF ubiquitin ligase complex"/>
    <property type="evidence" value="ECO:0007669"/>
    <property type="project" value="TreeGrafter"/>
</dbReference>
<evidence type="ECO:0000313" key="4">
    <source>
        <dbReference type="Proteomes" id="UP001365542"/>
    </source>
</evidence>
<feature type="compositionally biased region" description="Basic residues" evidence="1">
    <location>
        <begin position="185"/>
        <end position="196"/>
    </location>
</feature>
<feature type="compositionally biased region" description="Basic and acidic residues" evidence="1">
    <location>
        <begin position="197"/>
        <end position="208"/>
    </location>
</feature>
<feature type="compositionally biased region" description="Low complexity" evidence="1">
    <location>
        <begin position="30"/>
        <end position="61"/>
    </location>
</feature>
<name>A0AAV9WXU2_9PEZI</name>
<reference evidence="3 4" key="1">
    <citation type="submission" date="2019-10" db="EMBL/GenBank/DDBJ databases">
        <authorList>
            <person name="Palmer J.M."/>
        </authorList>
    </citation>
    <scope>NUCLEOTIDE SEQUENCE [LARGE SCALE GENOMIC DNA]</scope>
    <source>
        <strain evidence="3 4">TWF694</strain>
    </source>
</reference>
<proteinExistence type="predicted"/>
<dbReference type="Gene3D" id="3.30.50.10">
    <property type="entry name" value="Erythroid Transcription Factor GATA-1, subunit A"/>
    <property type="match status" value="1"/>
</dbReference>
<keyword evidence="4" id="KW-1185">Reference proteome</keyword>
<dbReference type="GO" id="GO:0006355">
    <property type="term" value="P:regulation of DNA-templated transcription"/>
    <property type="evidence" value="ECO:0007669"/>
    <property type="project" value="InterPro"/>
</dbReference>
<dbReference type="FunFam" id="3.80.10.10:FF:000601">
    <property type="entry name" value="DNA repair protein Rad7, protein"/>
    <property type="match status" value="1"/>
</dbReference>
<dbReference type="GO" id="GO:0031146">
    <property type="term" value="P:SCF-dependent proteasomal ubiquitin-dependent protein catabolic process"/>
    <property type="evidence" value="ECO:0007669"/>
    <property type="project" value="TreeGrafter"/>
</dbReference>
<dbReference type="Pfam" id="PF23550">
    <property type="entry name" value="zf_Tbcl_Rhp7"/>
    <property type="match status" value="1"/>
</dbReference>
<sequence length="677" mass="75642">MVRRNAAPNSAVRGPNSALTEFLREKGVSAREIQQQARQRLQQAQAEAQRAAEEAAAAKAKAGADDQDEDQDEYQDDEEEVGESSAAGARRRTRASASNARSKSRRTRKDEDDDEEMDDVFDEDEEEAEEEVKPRRGRQRGAATSQSTPQTTESSRKRKRMTTVEVSLVALGEDSESEPEETPVRSKKKPTKAQLKKMKEREARRNGDEEADSDSGMDLYRVSVPVPGQIAFCAECNCRFTVTPYSREGPDGEGLLCHACGKKSAPIEKAENKKKQVTRTNKKSSARALLDGDHSEVKTLQELCIQLVAKHIDDVEALGDIGSHNMDKICQIISKNRSLNDHTMKLFIEPADHVLRFYDCSKIESDSLRQIGAFLPSLRRLQLKFCGRMRDDCLDYYGTQLKQLESFEIYGAFNVKEETYVRFFQNRGRKLKEFGVSDTSRFRAAAMEALVDNCPDLEVLRLKTLTNIDDECIRLLTGLPNLRVLEISEPSLDLTDQPIIDILNTCGSGLKELNLNGCFQLTDTLLEAIHSSCGQLEILELEELDLLTNDGFSALFTDWSINPGLKHVNLSRCVLLESSGFARMIDHSARALEKLSVNSCKELETDAWDFVMEVEMPVLEEIDVSFIRSVGDGTVEGLMKVAPKLAVVKGWGCFRLTESVGLKEGLHLVGREADLLT</sequence>
<dbReference type="InterPro" id="IPR013088">
    <property type="entry name" value="Znf_NHR/GATA"/>
</dbReference>
<feature type="domain" description="DNA repair protein rhp7 treble clef" evidence="2">
    <location>
        <begin position="227"/>
        <end position="264"/>
    </location>
</feature>
<accession>A0AAV9WXU2</accession>
<comment type="caution">
    <text evidence="3">The sequence shown here is derived from an EMBL/GenBank/DDBJ whole genome shotgun (WGS) entry which is preliminary data.</text>
</comment>
<feature type="compositionally biased region" description="Acidic residues" evidence="1">
    <location>
        <begin position="65"/>
        <end position="82"/>
    </location>
</feature>
<gene>
    <name evidence="3" type="ORF">TWF694_004354</name>
</gene>
<feature type="compositionally biased region" description="Low complexity" evidence="1">
    <location>
        <begin position="144"/>
        <end position="153"/>
    </location>
</feature>